<dbReference type="EMBL" id="JAROBZ020000001">
    <property type="protein sequence ID" value="MFB3167587.1"/>
    <property type="molecule type" value="Genomic_DNA"/>
</dbReference>
<evidence type="ECO:0000256" key="5">
    <source>
        <dbReference type="ARBA" id="ARBA00023015"/>
    </source>
</evidence>
<dbReference type="PROSITE" id="PS01124">
    <property type="entry name" value="HTH_ARAC_FAMILY_2"/>
    <property type="match status" value="1"/>
</dbReference>
<dbReference type="PANTHER" id="PTHR42713">
    <property type="entry name" value="HISTIDINE KINASE-RELATED"/>
    <property type="match status" value="1"/>
</dbReference>
<dbReference type="InterPro" id="IPR009057">
    <property type="entry name" value="Homeodomain-like_sf"/>
</dbReference>
<evidence type="ECO:0000256" key="9">
    <source>
        <dbReference type="SAM" id="Coils"/>
    </source>
</evidence>
<evidence type="ECO:0000259" key="10">
    <source>
        <dbReference type="PROSITE" id="PS01124"/>
    </source>
</evidence>
<dbReference type="Proteomes" id="UP001241748">
    <property type="component" value="Unassembled WGS sequence"/>
</dbReference>
<dbReference type="InterPro" id="IPR018060">
    <property type="entry name" value="HTH_AraC"/>
</dbReference>
<evidence type="ECO:0000256" key="4">
    <source>
        <dbReference type="ARBA" id="ARBA00023012"/>
    </source>
</evidence>
<dbReference type="SMART" id="SM00448">
    <property type="entry name" value="REC"/>
    <property type="match status" value="1"/>
</dbReference>
<evidence type="ECO:0000256" key="3">
    <source>
        <dbReference type="ARBA" id="ARBA00022553"/>
    </source>
</evidence>
<comment type="subcellular location">
    <subcellularLocation>
        <location evidence="1">Cytoplasm</location>
    </subcellularLocation>
</comment>
<organism evidence="12 13">
    <name type="scientific">Neobacillus driksii</name>
    <dbReference type="NCBI Taxonomy" id="3035913"/>
    <lineage>
        <taxon>Bacteria</taxon>
        <taxon>Bacillati</taxon>
        <taxon>Bacillota</taxon>
        <taxon>Bacilli</taxon>
        <taxon>Bacillales</taxon>
        <taxon>Bacillaceae</taxon>
        <taxon>Neobacillus</taxon>
    </lineage>
</organism>
<sequence>MYKLFIVDDEKVVIDGLLSVVDWHEHQVEVVGTAMDGNSAYDLILEAKPNIIMADIRMPGLNGLDLIEKVKAVNPDTVFIIISGYTQFAYAKRALELEAVDYLTKPIELDEIIAAVKRAIEKYEKLRERIDANRKLEQYRSQVEEKHILHSLFGYPLDQIGFIEGYTSCSVLVTDCKSQSTEKLLDSVKVLGSQGESHRIFSYGMEDHLVTIYFSYGNSEQDSVFLEKLTSLYKKILGHSITGISSAYREITTLQHLYKKALEAFHVGLYLQQEVTHYRDLVNMNDTIGSCILKRMDQFFLERKMDLLSSESLIDELLSYSILENLTPAKSQYLCFKLINHVFEYVHQEFDINVEAVLQEEKYLIFKQLNQLRTMEEHKVWLLKKIGKLVDYLSENQMSQKEKLLYEVKNYLKENYTQTIGLDEIAGKFHISPAYLSSLFSKNTGVTLFEYIINMRMEKAKELLRTTNNKISDICQQVGYENQRYFNQVFKKNIGTTPGNYRENHIVKQ</sequence>
<dbReference type="SUPFAM" id="SSF46689">
    <property type="entry name" value="Homeodomain-like"/>
    <property type="match status" value="2"/>
</dbReference>
<evidence type="ECO:0000259" key="11">
    <source>
        <dbReference type="PROSITE" id="PS50110"/>
    </source>
</evidence>
<keyword evidence="5" id="KW-0805">Transcription regulation</keyword>
<name>A0ABV4YS67_9BACI</name>
<evidence type="ECO:0000256" key="1">
    <source>
        <dbReference type="ARBA" id="ARBA00004496"/>
    </source>
</evidence>
<keyword evidence="3 8" id="KW-0597">Phosphoprotein</keyword>
<dbReference type="Pfam" id="PF00072">
    <property type="entry name" value="Response_reg"/>
    <property type="match status" value="1"/>
</dbReference>
<keyword evidence="2" id="KW-0963">Cytoplasm</keyword>
<dbReference type="InterPro" id="IPR001789">
    <property type="entry name" value="Sig_transdc_resp-reg_receiver"/>
</dbReference>
<dbReference type="PROSITE" id="PS00041">
    <property type="entry name" value="HTH_ARAC_FAMILY_1"/>
    <property type="match status" value="1"/>
</dbReference>
<dbReference type="RefSeq" id="WP_306074320.1">
    <property type="nucleotide sequence ID" value="NZ_JAROBZ020000001.1"/>
</dbReference>
<keyword evidence="7" id="KW-0804">Transcription</keyword>
<evidence type="ECO:0000313" key="12">
    <source>
        <dbReference type="EMBL" id="MFB3167587.1"/>
    </source>
</evidence>
<dbReference type="PROSITE" id="PS50110">
    <property type="entry name" value="RESPONSE_REGULATORY"/>
    <property type="match status" value="1"/>
</dbReference>
<dbReference type="InterPro" id="IPR011006">
    <property type="entry name" value="CheY-like_superfamily"/>
</dbReference>
<evidence type="ECO:0000256" key="2">
    <source>
        <dbReference type="ARBA" id="ARBA00022490"/>
    </source>
</evidence>
<dbReference type="InterPro" id="IPR020449">
    <property type="entry name" value="Tscrpt_reg_AraC-type_HTH"/>
</dbReference>
<keyword evidence="9" id="KW-0175">Coiled coil</keyword>
<reference evidence="12 13" key="1">
    <citation type="submission" date="2024-05" db="EMBL/GenBank/DDBJ databases">
        <authorList>
            <person name="Venkateswaran K."/>
        </authorList>
    </citation>
    <scope>NUCLEOTIDE SEQUENCE [LARGE SCALE GENOMIC DNA]</scope>
    <source>
        <strain evidence="12 13">179-C4-2-HS</strain>
    </source>
</reference>
<gene>
    <name evidence="12" type="ORF">P5G62_010750</name>
</gene>
<dbReference type="CDD" id="cd17536">
    <property type="entry name" value="REC_YesN-like"/>
    <property type="match status" value="1"/>
</dbReference>
<proteinExistence type="predicted"/>
<feature type="coiled-coil region" evidence="9">
    <location>
        <begin position="109"/>
        <end position="136"/>
    </location>
</feature>
<dbReference type="InterPro" id="IPR051552">
    <property type="entry name" value="HptR"/>
</dbReference>
<dbReference type="Gene3D" id="1.10.10.60">
    <property type="entry name" value="Homeodomain-like"/>
    <property type="match status" value="2"/>
</dbReference>
<evidence type="ECO:0000256" key="6">
    <source>
        <dbReference type="ARBA" id="ARBA00023125"/>
    </source>
</evidence>
<dbReference type="SUPFAM" id="SSF52172">
    <property type="entry name" value="CheY-like"/>
    <property type="match status" value="1"/>
</dbReference>
<protein>
    <submittedName>
        <fullName evidence="12">Response regulator</fullName>
    </submittedName>
</protein>
<keyword evidence="6" id="KW-0238">DNA-binding</keyword>
<keyword evidence="13" id="KW-1185">Reference proteome</keyword>
<dbReference type="Gene3D" id="3.40.50.2300">
    <property type="match status" value="1"/>
</dbReference>
<keyword evidence="4" id="KW-0902">Two-component regulatory system</keyword>
<feature type="modified residue" description="4-aspartylphosphate" evidence="8">
    <location>
        <position position="55"/>
    </location>
</feature>
<evidence type="ECO:0000256" key="8">
    <source>
        <dbReference type="PROSITE-ProRule" id="PRU00169"/>
    </source>
</evidence>
<accession>A0ABV4YS67</accession>
<evidence type="ECO:0000256" key="7">
    <source>
        <dbReference type="ARBA" id="ARBA00023163"/>
    </source>
</evidence>
<evidence type="ECO:0000313" key="13">
    <source>
        <dbReference type="Proteomes" id="UP001241748"/>
    </source>
</evidence>
<dbReference type="PRINTS" id="PR00032">
    <property type="entry name" value="HTHARAC"/>
</dbReference>
<dbReference type="PANTHER" id="PTHR42713:SF3">
    <property type="entry name" value="TRANSCRIPTIONAL REGULATORY PROTEIN HPTR"/>
    <property type="match status" value="1"/>
</dbReference>
<comment type="caution">
    <text evidence="12">The sequence shown here is derived from an EMBL/GenBank/DDBJ whole genome shotgun (WGS) entry which is preliminary data.</text>
</comment>
<feature type="domain" description="HTH araC/xylS-type" evidence="10">
    <location>
        <begin position="406"/>
        <end position="504"/>
    </location>
</feature>
<dbReference type="SMART" id="SM00342">
    <property type="entry name" value="HTH_ARAC"/>
    <property type="match status" value="1"/>
</dbReference>
<dbReference type="InterPro" id="IPR018062">
    <property type="entry name" value="HTH_AraC-typ_CS"/>
</dbReference>
<dbReference type="Pfam" id="PF12833">
    <property type="entry name" value="HTH_18"/>
    <property type="match status" value="1"/>
</dbReference>
<feature type="domain" description="Response regulatory" evidence="11">
    <location>
        <begin position="3"/>
        <end position="120"/>
    </location>
</feature>